<evidence type="ECO:0000313" key="5">
    <source>
        <dbReference type="EMBL" id="RJF91786.1"/>
    </source>
</evidence>
<organism evidence="5 6">
    <name type="scientific">Noviherbaspirillum saxi</name>
    <dbReference type="NCBI Taxonomy" id="2320863"/>
    <lineage>
        <taxon>Bacteria</taxon>
        <taxon>Pseudomonadati</taxon>
        <taxon>Pseudomonadota</taxon>
        <taxon>Betaproteobacteria</taxon>
        <taxon>Burkholderiales</taxon>
        <taxon>Oxalobacteraceae</taxon>
        <taxon>Noviherbaspirillum</taxon>
    </lineage>
</organism>
<keyword evidence="6" id="KW-1185">Reference proteome</keyword>
<dbReference type="AlphaFoldDB" id="A0A3A3FEL7"/>
<dbReference type="NCBIfam" id="TIGR00254">
    <property type="entry name" value="GGDEF"/>
    <property type="match status" value="1"/>
</dbReference>
<dbReference type="CDD" id="cd00130">
    <property type="entry name" value="PAS"/>
    <property type="match status" value="1"/>
</dbReference>
<feature type="transmembrane region" description="Helical" evidence="1">
    <location>
        <begin position="21"/>
        <end position="45"/>
    </location>
</feature>
<evidence type="ECO:0000259" key="3">
    <source>
        <dbReference type="PROSITE" id="PS50883"/>
    </source>
</evidence>
<dbReference type="SMART" id="SM00052">
    <property type="entry name" value="EAL"/>
    <property type="match status" value="1"/>
</dbReference>
<dbReference type="Pfam" id="PF00990">
    <property type="entry name" value="GGDEF"/>
    <property type="match status" value="1"/>
</dbReference>
<dbReference type="InterPro" id="IPR001633">
    <property type="entry name" value="EAL_dom"/>
</dbReference>
<dbReference type="InterPro" id="IPR035919">
    <property type="entry name" value="EAL_sf"/>
</dbReference>
<dbReference type="InterPro" id="IPR000014">
    <property type="entry name" value="PAS"/>
</dbReference>
<feature type="domain" description="PAS" evidence="2">
    <location>
        <begin position="363"/>
        <end position="419"/>
    </location>
</feature>
<dbReference type="Gene3D" id="3.30.450.20">
    <property type="entry name" value="PAS domain"/>
    <property type="match status" value="2"/>
</dbReference>
<feature type="domain" description="GGDEF" evidence="4">
    <location>
        <begin position="500"/>
        <end position="633"/>
    </location>
</feature>
<dbReference type="Pfam" id="PF00563">
    <property type="entry name" value="EAL"/>
    <property type="match status" value="1"/>
</dbReference>
<dbReference type="SUPFAM" id="SSF141868">
    <property type="entry name" value="EAL domain-like"/>
    <property type="match status" value="1"/>
</dbReference>
<dbReference type="InterPro" id="IPR000160">
    <property type="entry name" value="GGDEF_dom"/>
</dbReference>
<dbReference type="InterPro" id="IPR035965">
    <property type="entry name" value="PAS-like_dom_sf"/>
</dbReference>
<dbReference type="SUPFAM" id="SSF55073">
    <property type="entry name" value="Nucleotide cyclase"/>
    <property type="match status" value="1"/>
</dbReference>
<dbReference type="CDD" id="cd12914">
    <property type="entry name" value="PDC1_DGC_like"/>
    <property type="match status" value="1"/>
</dbReference>
<keyword evidence="1" id="KW-0472">Membrane</keyword>
<dbReference type="PROSITE" id="PS50112">
    <property type="entry name" value="PAS"/>
    <property type="match status" value="1"/>
</dbReference>
<feature type="transmembrane region" description="Helical" evidence="1">
    <location>
        <begin position="306"/>
        <end position="328"/>
    </location>
</feature>
<name>A0A3A3FEL7_9BURK</name>
<dbReference type="CDD" id="cd01949">
    <property type="entry name" value="GGDEF"/>
    <property type="match status" value="1"/>
</dbReference>
<dbReference type="Gene3D" id="3.20.20.450">
    <property type="entry name" value="EAL domain"/>
    <property type="match status" value="1"/>
</dbReference>
<evidence type="ECO:0000256" key="1">
    <source>
        <dbReference type="SAM" id="Phobius"/>
    </source>
</evidence>
<dbReference type="InterPro" id="IPR043128">
    <property type="entry name" value="Rev_trsase/Diguanyl_cyclase"/>
</dbReference>
<dbReference type="PANTHER" id="PTHR44757:SF2">
    <property type="entry name" value="BIOFILM ARCHITECTURE MAINTENANCE PROTEIN MBAA"/>
    <property type="match status" value="1"/>
</dbReference>
<dbReference type="SMART" id="SM00267">
    <property type="entry name" value="GGDEF"/>
    <property type="match status" value="1"/>
</dbReference>
<dbReference type="InterPro" id="IPR052155">
    <property type="entry name" value="Biofilm_reg_signaling"/>
</dbReference>
<feature type="domain" description="EAL" evidence="3">
    <location>
        <begin position="642"/>
        <end position="896"/>
    </location>
</feature>
<dbReference type="InterPro" id="IPR013656">
    <property type="entry name" value="PAS_4"/>
</dbReference>
<keyword evidence="1" id="KW-0812">Transmembrane</keyword>
<evidence type="ECO:0000259" key="4">
    <source>
        <dbReference type="PROSITE" id="PS50887"/>
    </source>
</evidence>
<dbReference type="EMBL" id="QYUO01000003">
    <property type="protein sequence ID" value="RJF91786.1"/>
    <property type="molecule type" value="Genomic_DNA"/>
</dbReference>
<dbReference type="PANTHER" id="PTHR44757">
    <property type="entry name" value="DIGUANYLATE CYCLASE DGCP"/>
    <property type="match status" value="1"/>
</dbReference>
<dbReference type="InterPro" id="IPR029787">
    <property type="entry name" value="Nucleotide_cyclase"/>
</dbReference>
<dbReference type="CDD" id="cd01948">
    <property type="entry name" value="EAL"/>
    <property type="match status" value="1"/>
</dbReference>
<protein>
    <submittedName>
        <fullName evidence="5">EAL domain-containing protein</fullName>
    </submittedName>
</protein>
<keyword evidence="1" id="KW-1133">Transmembrane helix</keyword>
<dbReference type="SUPFAM" id="SSF55785">
    <property type="entry name" value="PYP-like sensor domain (PAS domain)"/>
    <property type="match status" value="1"/>
</dbReference>
<dbReference type="PROSITE" id="PS50887">
    <property type="entry name" value="GGDEF"/>
    <property type="match status" value="1"/>
</dbReference>
<proteinExistence type="predicted"/>
<evidence type="ECO:0000313" key="6">
    <source>
        <dbReference type="Proteomes" id="UP000265955"/>
    </source>
</evidence>
<gene>
    <name evidence="5" type="ORF">D3871_24155</name>
</gene>
<dbReference type="PROSITE" id="PS50883">
    <property type="entry name" value="EAL"/>
    <property type="match status" value="1"/>
</dbReference>
<sequence>MKWHWEKISHRHFSANSGEVGFFRHSLPFVAAWAIGALLLLAIGWTTFMNSLNSERAAVEETALHEAETLADAYAERLYRSVQAIDQMTLFVKHGWETAGTSFRLESITKPGNPTTSAGFHISVIDRHGFLLSSTLIHPIAANASGQPYFTVHLRPGPDYLYIGGPHPGTFMNQTVIQFSRKLVTADGTFNGVVVVGVEPAYFITQFDEGISGKSKLIAILGVDKKVRIARIGERIFDAATQPISNELPLDSPSGRSTLPGEPWFSDARDRYAAWRTIEGYNMITFAGIDQQEIFGPYWIRHHNDLWYASIATALFLALSFLAMLAFARLSWRKHQFDAIQATYRAATEGGQEGFYIARPIEDASGETTDFKFIDCNERGASILKYRKEELIGKSIRSVYHGEAAKGTLHLLKHAMSTRHFSGEVKVRAGDPSGLSWLYVTVARPDGDLAVTLRDISDTKTHVTELERLTNEDTLTGLPNRHWLYNFLPGALESAAHGKHLLGLLFVDLDGFKSVNDTMGHEAGDELLRNAGRRLKEAIRPHDYVIRIGGDEFVVVIENMTHKSDASHVAERIILSFHEAFRLTKGLHSVGTSIGISVFPEDGQDADSLLKNADMAMYWVKTTGKRNYRFFDTHISEAVQSKHEIESELRHAIVHDQFIIHYQPRVDLASGEVSSMEALVRWAHPTKGLVEPASFIALAEETGLIIQIGEQVIDKVCAQLAFWSHTGQRLVPISINISPKQFHEVNMADTLVAALARYQVPASLIELELTESTMMGNSLEISEMLSRLQAMGVTLLVDDFGTGYSSLSQLQELDFDVLKVDKAFTARLEQTPAGKVFFSAIITMAHSLGMRVVAEGVETLEQIQSLKALRCDEIQGFYISKPLAPSTRQPNISDIAVHHRF</sequence>
<evidence type="ECO:0000259" key="2">
    <source>
        <dbReference type="PROSITE" id="PS50112"/>
    </source>
</evidence>
<comment type="caution">
    <text evidence="5">The sequence shown here is derived from an EMBL/GenBank/DDBJ whole genome shotgun (WGS) entry which is preliminary data.</text>
</comment>
<dbReference type="RefSeq" id="WP_119771684.1">
    <property type="nucleotide sequence ID" value="NZ_QYUO01000003.1"/>
</dbReference>
<dbReference type="Pfam" id="PF08448">
    <property type="entry name" value="PAS_4"/>
    <property type="match status" value="1"/>
</dbReference>
<reference evidence="6" key="1">
    <citation type="submission" date="2018-09" db="EMBL/GenBank/DDBJ databases">
        <authorList>
            <person name="Zhu H."/>
        </authorList>
    </citation>
    <scope>NUCLEOTIDE SEQUENCE [LARGE SCALE GENOMIC DNA]</scope>
    <source>
        <strain evidence="6">K1R23-30</strain>
    </source>
</reference>
<dbReference type="Proteomes" id="UP000265955">
    <property type="component" value="Unassembled WGS sequence"/>
</dbReference>
<accession>A0A3A3FEL7</accession>
<dbReference type="Gene3D" id="3.30.70.270">
    <property type="match status" value="1"/>
</dbReference>
<dbReference type="OrthoDB" id="9813903at2"/>